<dbReference type="OrthoDB" id="2500246at2759"/>
<organism evidence="2 3">
    <name type="scientific">Puccinia coronata f. sp. avenae</name>
    <dbReference type="NCBI Taxonomy" id="200324"/>
    <lineage>
        <taxon>Eukaryota</taxon>
        <taxon>Fungi</taxon>
        <taxon>Dikarya</taxon>
        <taxon>Basidiomycota</taxon>
        <taxon>Pucciniomycotina</taxon>
        <taxon>Pucciniomycetes</taxon>
        <taxon>Pucciniales</taxon>
        <taxon>Pucciniaceae</taxon>
        <taxon>Puccinia</taxon>
    </lineage>
</organism>
<evidence type="ECO:0000313" key="2">
    <source>
        <dbReference type="EMBL" id="PLW32814.1"/>
    </source>
</evidence>
<dbReference type="AlphaFoldDB" id="A0A2N5U4W5"/>
<dbReference type="Proteomes" id="UP000235388">
    <property type="component" value="Unassembled WGS sequence"/>
</dbReference>
<evidence type="ECO:0000313" key="3">
    <source>
        <dbReference type="Proteomes" id="UP000235388"/>
    </source>
</evidence>
<feature type="region of interest" description="Disordered" evidence="1">
    <location>
        <begin position="205"/>
        <end position="231"/>
    </location>
</feature>
<gene>
    <name evidence="2" type="ORF">PCANC_18840</name>
</gene>
<reference evidence="2 3" key="1">
    <citation type="submission" date="2017-11" db="EMBL/GenBank/DDBJ databases">
        <title>De novo assembly and phasing of dikaryotic genomes from two isolates of Puccinia coronata f. sp. avenae, the causal agent of oat crown rust.</title>
        <authorList>
            <person name="Miller M.E."/>
            <person name="Zhang Y."/>
            <person name="Omidvar V."/>
            <person name="Sperschneider J."/>
            <person name="Schwessinger B."/>
            <person name="Raley C."/>
            <person name="Palmer J.M."/>
            <person name="Garnica D."/>
            <person name="Upadhyaya N."/>
            <person name="Rathjen J."/>
            <person name="Taylor J.M."/>
            <person name="Park R.F."/>
            <person name="Dodds P.N."/>
            <person name="Hirsch C.D."/>
            <person name="Kianian S.F."/>
            <person name="Figueroa M."/>
        </authorList>
    </citation>
    <scope>NUCLEOTIDE SEQUENCE [LARGE SCALE GENOMIC DNA]</scope>
    <source>
        <strain evidence="2">12NC29</strain>
    </source>
</reference>
<feature type="region of interest" description="Disordered" evidence="1">
    <location>
        <begin position="1"/>
        <end position="22"/>
    </location>
</feature>
<protein>
    <submittedName>
        <fullName evidence="2">Uncharacterized protein</fullName>
    </submittedName>
</protein>
<feature type="region of interest" description="Disordered" evidence="1">
    <location>
        <begin position="265"/>
        <end position="310"/>
    </location>
</feature>
<name>A0A2N5U4W5_9BASI</name>
<keyword evidence="3" id="KW-1185">Reference proteome</keyword>
<feature type="compositionally biased region" description="Pro residues" evidence="1">
    <location>
        <begin position="285"/>
        <end position="298"/>
    </location>
</feature>
<feature type="compositionally biased region" description="Low complexity" evidence="1">
    <location>
        <begin position="267"/>
        <end position="284"/>
    </location>
</feature>
<evidence type="ECO:0000256" key="1">
    <source>
        <dbReference type="SAM" id="MobiDB-lite"/>
    </source>
</evidence>
<dbReference type="EMBL" id="PGCJ01000314">
    <property type="protein sequence ID" value="PLW32814.1"/>
    <property type="molecule type" value="Genomic_DNA"/>
</dbReference>
<sequence length="310" mass="33334">MATLRLGVPDAATPGRGPHSGGEVDYFGGHSTRIDYISGSITQAMDLSNNLDLHRIVFVQVGLSTLASVSVSPSYNLPVHLYGLYNIDNEVDNPSPAVLEGLRQYSILLVLTSVLDIFWMYNWSSSTSGIPFMLILIGLIMKPICLMTCLNQLNRNGQGLGSFSTQFAGPRQPTFHGLNQTVGGGHGGGGGIGVGGLHRESPAWAASHSAVPFRRAEQASAPGPSPVSHQATAAHEFALDEHADAQNLSDEEVRRAKQELDLRVAQKKQQIQLQQQQQQQQQHQVPPPRLSPSGPAPQQPVDGSGYHTLE</sequence>
<proteinExistence type="predicted"/>
<comment type="caution">
    <text evidence="2">The sequence shown here is derived from an EMBL/GenBank/DDBJ whole genome shotgun (WGS) entry which is preliminary data.</text>
</comment>
<accession>A0A2N5U4W5</accession>